<reference evidence="1" key="1">
    <citation type="journal article" date="2021" name="Mol. Ecol. Resour.">
        <title>Apolygus lucorum genome provides insights into omnivorousness and mesophyll feeding.</title>
        <authorList>
            <person name="Liu Y."/>
            <person name="Liu H."/>
            <person name="Wang H."/>
            <person name="Huang T."/>
            <person name="Liu B."/>
            <person name="Yang B."/>
            <person name="Yin L."/>
            <person name="Li B."/>
            <person name="Zhang Y."/>
            <person name="Zhang S."/>
            <person name="Jiang F."/>
            <person name="Zhang X."/>
            <person name="Ren Y."/>
            <person name="Wang B."/>
            <person name="Wang S."/>
            <person name="Lu Y."/>
            <person name="Wu K."/>
            <person name="Fan W."/>
            <person name="Wang G."/>
        </authorList>
    </citation>
    <scope>NUCLEOTIDE SEQUENCE</scope>
    <source>
        <strain evidence="1">12Hb</strain>
    </source>
</reference>
<evidence type="ECO:0000313" key="1">
    <source>
        <dbReference type="EMBL" id="KAF6213007.1"/>
    </source>
</evidence>
<dbReference type="Proteomes" id="UP000466442">
    <property type="component" value="Unassembled WGS sequence"/>
</dbReference>
<keyword evidence="2" id="KW-1185">Reference proteome</keyword>
<evidence type="ECO:0000313" key="2">
    <source>
        <dbReference type="Proteomes" id="UP000466442"/>
    </source>
</evidence>
<sequence length="70" mass="8542">MRRLQFGDVFHSENTVFHRRSKSEFCFRLLSILEFSCGYFFSHSRCLMTHNQSEKSLARLRRKRNIQTRI</sequence>
<organism evidence="1 2">
    <name type="scientific">Apolygus lucorum</name>
    <name type="common">Small green plant bug</name>
    <name type="synonym">Lygocoris lucorum</name>
    <dbReference type="NCBI Taxonomy" id="248454"/>
    <lineage>
        <taxon>Eukaryota</taxon>
        <taxon>Metazoa</taxon>
        <taxon>Ecdysozoa</taxon>
        <taxon>Arthropoda</taxon>
        <taxon>Hexapoda</taxon>
        <taxon>Insecta</taxon>
        <taxon>Pterygota</taxon>
        <taxon>Neoptera</taxon>
        <taxon>Paraneoptera</taxon>
        <taxon>Hemiptera</taxon>
        <taxon>Heteroptera</taxon>
        <taxon>Panheteroptera</taxon>
        <taxon>Cimicomorpha</taxon>
        <taxon>Miridae</taxon>
        <taxon>Mirini</taxon>
        <taxon>Apolygus</taxon>
    </lineage>
</organism>
<protein>
    <submittedName>
        <fullName evidence="1">Uncharacterized protein</fullName>
    </submittedName>
</protein>
<dbReference type="AlphaFoldDB" id="A0A8S9XVQ3"/>
<dbReference type="EMBL" id="WIXP02000003">
    <property type="protein sequence ID" value="KAF6213007.1"/>
    <property type="molecule type" value="Genomic_DNA"/>
</dbReference>
<accession>A0A8S9XVQ3</accession>
<comment type="caution">
    <text evidence="1">The sequence shown here is derived from an EMBL/GenBank/DDBJ whole genome shotgun (WGS) entry which is preliminary data.</text>
</comment>
<proteinExistence type="predicted"/>
<name>A0A8S9XVQ3_APOLU</name>
<gene>
    <name evidence="1" type="ORF">GE061_010721</name>
</gene>